<name>A0A3B0WYV0_9ZZZZ</name>
<accession>A0A3B0WYV0</accession>
<evidence type="ECO:0008006" key="2">
    <source>
        <dbReference type="Google" id="ProtNLM"/>
    </source>
</evidence>
<protein>
    <recommendedName>
        <fullName evidence="2">Sugar O-methyltransferase</fullName>
    </recommendedName>
</protein>
<dbReference type="InterPro" id="IPR029063">
    <property type="entry name" value="SAM-dependent_MTases_sf"/>
</dbReference>
<dbReference type="InterPro" id="IPR030807">
    <property type="entry name" value="Methyltran_NanM"/>
</dbReference>
<dbReference type="AlphaFoldDB" id="A0A3B0WYV0"/>
<organism evidence="1">
    <name type="scientific">hydrothermal vent metagenome</name>
    <dbReference type="NCBI Taxonomy" id="652676"/>
    <lineage>
        <taxon>unclassified sequences</taxon>
        <taxon>metagenomes</taxon>
        <taxon>ecological metagenomes</taxon>
    </lineage>
</organism>
<proteinExistence type="predicted"/>
<sequence>MSNDNLRKLLKEYKTAAEQFQATSYWSAYEKDILDIASNINFENFRSGKHPKLATFGFSDGVYNKRFTLWKKLLLKLFNIKQRHTTPYSLQAADIHDMAYHYSSIVGENCNAKPISDISASSYGKPTGLFQVNDHQYTIPFLNYYVRYCFAHKHMSFKGNEVLVELGSGSGFNVEVLKKIYPEMTILCFDLPAQVYLCENYISGALGKETVVTTEKTLNWTDLSLVEKGKVHFLPNWMMPLLKDFKFDIFWNAASFGEMEPSIVENYLSYIRGNAKWIYLLQMKSGQKTTGKAHVKKKISLNDYTDMLNDYALIETQDAYTSISKLGGDYFEGVWKL</sequence>
<dbReference type="SUPFAM" id="SSF53335">
    <property type="entry name" value="S-adenosyl-L-methionine-dependent methyltransferases"/>
    <property type="match status" value="1"/>
</dbReference>
<gene>
    <name evidence="1" type="ORF">MNBD_GAMMA09-1228</name>
</gene>
<dbReference type="EMBL" id="UOFI01000009">
    <property type="protein sequence ID" value="VAW61205.1"/>
    <property type="molecule type" value="Genomic_DNA"/>
</dbReference>
<reference evidence="1" key="1">
    <citation type="submission" date="2018-06" db="EMBL/GenBank/DDBJ databases">
        <authorList>
            <person name="Zhirakovskaya E."/>
        </authorList>
    </citation>
    <scope>NUCLEOTIDE SEQUENCE</scope>
</reference>
<evidence type="ECO:0000313" key="1">
    <source>
        <dbReference type="EMBL" id="VAW61205.1"/>
    </source>
</evidence>
<dbReference type="NCBIfam" id="TIGR04371">
    <property type="entry name" value="methyltran_NanM"/>
    <property type="match status" value="1"/>
</dbReference>